<reference evidence="2" key="1">
    <citation type="journal article" date="2021" name="PeerJ">
        <title>Extensive microbial diversity within the chicken gut microbiome revealed by metagenomics and culture.</title>
        <authorList>
            <person name="Gilroy R."/>
            <person name="Ravi A."/>
            <person name="Getino M."/>
            <person name="Pursley I."/>
            <person name="Horton D.L."/>
            <person name="Alikhan N.F."/>
            <person name="Baker D."/>
            <person name="Gharbi K."/>
            <person name="Hall N."/>
            <person name="Watson M."/>
            <person name="Adriaenssens E.M."/>
            <person name="Foster-Nyarko E."/>
            <person name="Jarju S."/>
            <person name="Secka A."/>
            <person name="Antonio M."/>
            <person name="Oren A."/>
            <person name="Chaudhuri R.R."/>
            <person name="La Ragione R."/>
            <person name="Hildebrand F."/>
            <person name="Pallen M.J."/>
        </authorList>
    </citation>
    <scope>NUCLEOTIDE SEQUENCE</scope>
    <source>
        <strain evidence="2">CHK196-7946</strain>
    </source>
</reference>
<dbReference type="Proteomes" id="UP000823902">
    <property type="component" value="Unassembled WGS sequence"/>
</dbReference>
<evidence type="ECO:0000256" key="1">
    <source>
        <dbReference type="SAM" id="MobiDB-lite"/>
    </source>
</evidence>
<sequence>MKKKTREKKKHPDGTQGTILSREERLREIQEFNLLSDVFLSVTLRDIPACQYILRILTGIDDLTVKEVRTQYVIARIHSHDVRLEVLAEDGAGKLYLIEIQRRDNVDHPRRLRYYGSLADAEFLAKGKTYDELPERIHFYISETDIWRQGKAVYPVTKQLGENGPVYDDGVHIIHVNAEVNDGSRVAKLMEYFKTADPMDDSEGELSKRVHYLKCEEGGVDVMCEISERIEKRGEERGEKRGEQRGEKKGSEKKAKMTAHNLFEMGMSPEQISRAVGEDISAVKKWLAGTK</sequence>
<dbReference type="Pfam" id="PF12784">
    <property type="entry name" value="PDDEXK_2"/>
    <property type="match status" value="1"/>
</dbReference>
<protein>
    <submittedName>
        <fullName evidence="2">PD-(D/E)XK nuclease family transposase</fullName>
    </submittedName>
</protein>
<evidence type="ECO:0000313" key="2">
    <source>
        <dbReference type="EMBL" id="HJC74956.1"/>
    </source>
</evidence>
<evidence type="ECO:0000313" key="3">
    <source>
        <dbReference type="Proteomes" id="UP000823902"/>
    </source>
</evidence>
<name>A0A9D2Q9I3_9FIRM</name>
<dbReference type="EMBL" id="DWVY01000044">
    <property type="protein sequence ID" value="HJC74956.1"/>
    <property type="molecule type" value="Genomic_DNA"/>
</dbReference>
<feature type="compositionally biased region" description="Basic and acidic residues" evidence="1">
    <location>
        <begin position="234"/>
        <end position="255"/>
    </location>
</feature>
<dbReference type="AlphaFoldDB" id="A0A9D2Q9I3"/>
<reference evidence="2" key="2">
    <citation type="submission" date="2021-04" db="EMBL/GenBank/DDBJ databases">
        <authorList>
            <person name="Gilroy R."/>
        </authorList>
    </citation>
    <scope>NUCLEOTIDE SEQUENCE</scope>
    <source>
        <strain evidence="2">CHK196-7946</strain>
    </source>
</reference>
<organism evidence="2 3">
    <name type="scientific">Candidatus Mediterraneibacter faecavium</name>
    <dbReference type="NCBI Taxonomy" id="2838668"/>
    <lineage>
        <taxon>Bacteria</taxon>
        <taxon>Bacillati</taxon>
        <taxon>Bacillota</taxon>
        <taxon>Clostridia</taxon>
        <taxon>Lachnospirales</taxon>
        <taxon>Lachnospiraceae</taxon>
        <taxon>Mediterraneibacter</taxon>
    </lineage>
</organism>
<gene>
    <name evidence="2" type="ORF">H9697_08440</name>
</gene>
<feature type="region of interest" description="Disordered" evidence="1">
    <location>
        <begin position="234"/>
        <end position="257"/>
    </location>
</feature>
<comment type="caution">
    <text evidence="2">The sequence shown here is derived from an EMBL/GenBank/DDBJ whole genome shotgun (WGS) entry which is preliminary data.</text>
</comment>
<accession>A0A9D2Q9I3</accession>
<proteinExistence type="predicted"/>